<reference evidence="2" key="2">
    <citation type="journal article" date="2009" name="Genome Res.">
        <title>Comparative genomic analyses of the human fungal pathogens Coccidioides and their relatives.</title>
        <authorList>
            <person name="Sharpton T.J."/>
            <person name="Stajich J.E."/>
            <person name="Rounsley S.D."/>
            <person name="Gardner M.J."/>
            <person name="Wortman J.R."/>
            <person name="Jordar V.S."/>
            <person name="Maiti R."/>
            <person name="Kodira C.D."/>
            <person name="Neafsey D.E."/>
            <person name="Zeng Q."/>
            <person name="Hung C.-Y."/>
            <person name="McMahan C."/>
            <person name="Muszewska A."/>
            <person name="Grynberg M."/>
            <person name="Mandel M.A."/>
            <person name="Kellner E.M."/>
            <person name="Barker B.M."/>
            <person name="Galgiani J.N."/>
            <person name="Orbach M.J."/>
            <person name="Kirkland T.N."/>
            <person name="Cole G.T."/>
            <person name="Henn M.R."/>
            <person name="Birren B.W."/>
            <person name="Taylor J.W."/>
        </authorList>
    </citation>
    <scope>NUCLEOTIDE SEQUENCE [LARGE SCALE GENOMIC DNA]</scope>
    <source>
        <strain evidence="2">RMSCC 3488</strain>
    </source>
</reference>
<dbReference type="EMBL" id="DS268109">
    <property type="protein sequence ID" value="KMM64426.1"/>
    <property type="molecule type" value="Genomic_DNA"/>
</dbReference>
<name>A0A0J6EV55_COCPO</name>
<organism evidence="1 2">
    <name type="scientific">Coccidioides posadasii RMSCC 3488</name>
    <dbReference type="NCBI Taxonomy" id="454284"/>
    <lineage>
        <taxon>Eukaryota</taxon>
        <taxon>Fungi</taxon>
        <taxon>Dikarya</taxon>
        <taxon>Ascomycota</taxon>
        <taxon>Pezizomycotina</taxon>
        <taxon>Eurotiomycetes</taxon>
        <taxon>Eurotiomycetidae</taxon>
        <taxon>Onygenales</taxon>
        <taxon>Onygenaceae</taxon>
        <taxon>Coccidioides</taxon>
    </lineage>
</organism>
<protein>
    <submittedName>
        <fullName evidence="1">Uncharacterized protein</fullName>
    </submittedName>
</protein>
<accession>A0A0J6EV55</accession>
<dbReference type="AlphaFoldDB" id="A0A0J6EV55"/>
<proteinExistence type="predicted"/>
<gene>
    <name evidence="1" type="ORF">CPAG_00778</name>
</gene>
<sequence length="140" mass="15386">MPLLRCRSHTPPYLGPTTTNISYETGDIRQARVWHQFIYPSHHPPAVFRSDSSLIGAPFPPLQSKFLRIPTRNMLTASCHVTATDIITLAASPHSGGLKHRHYACSRLAPYRAQAAGRCHHPASPSGTLVAGWLIPLNFA</sequence>
<reference evidence="1 2" key="1">
    <citation type="submission" date="2007-06" db="EMBL/GenBank/DDBJ databases">
        <title>The Genome Sequence of Coccidioides posadasii RMSCC_3488.</title>
        <authorList>
            <consortium name="Coccidioides Genome Resources Consortium"/>
            <consortium name="The Broad Institute Genome Sequencing Platform"/>
            <person name="Henn M.R."/>
            <person name="Sykes S."/>
            <person name="Young S."/>
            <person name="Jaffe D."/>
            <person name="Berlin A."/>
            <person name="Alvarez P."/>
            <person name="Butler J."/>
            <person name="Gnerre S."/>
            <person name="Grabherr M."/>
            <person name="Mauceli E."/>
            <person name="Brockman W."/>
            <person name="Kodira C."/>
            <person name="Alvarado L."/>
            <person name="Zeng Q."/>
            <person name="Crawford M."/>
            <person name="Antoine C."/>
            <person name="Devon K."/>
            <person name="Galgiani J."/>
            <person name="Orsborn K."/>
            <person name="Lewis M.L."/>
            <person name="Nusbaum C."/>
            <person name="Galagan J."/>
            <person name="Birren B."/>
        </authorList>
    </citation>
    <scope>NUCLEOTIDE SEQUENCE [LARGE SCALE GENOMIC DNA]</scope>
    <source>
        <strain evidence="1 2">RMSCC 3488</strain>
    </source>
</reference>
<reference evidence="2" key="3">
    <citation type="journal article" date="2010" name="Genome Res.">
        <title>Population genomic sequencing of Coccidioides fungi reveals recent hybridization and transposon control.</title>
        <authorList>
            <person name="Neafsey D.E."/>
            <person name="Barker B.M."/>
            <person name="Sharpton T.J."/>
            <person name="Stajich J.E."/>
            <person name="Park D.J."/>
            <person name="Whiston E."/>
            <person name="Hung C.-Y."/>
            <person name="McMahan C."/>
            <person name="White J."/>
            <person name="Sykes S."/>
            <person name="Heiman D."/>
            <person name="Young S."/>
            <person name="Zeng Q."/>
            <person name="Abouelleil A."/>
            <person name="Aftuck L."/>
            <person name="Bessette D."/>
            <person name="Brown A."/>
            <person name="FitzGerald M."/>
            <person name="Lui A."/>
            <person name="Macdonald J.P."/>
            <person name="Priest M."/>
            <person name="Orbach M.J."/>
            <person name="Galgiani J.N."/>
            <person name="Kirkland T.N."/>
            <person name="Cole G.T."/>
            <person name="Birren B.W."/>
            <person name="Henn M.R."/>
            <person name="Taylor J.W."/>
            <person name="Rounsley S.D."/>
        </authorList>
    </citation>
    <scope>NUCLEOTIDE SEQUENCE [LARGE SCALE GENOMIC DNA]</scope>
    <source>
        <strain evidence="2">RMSCC 3488</strain>
    </source>
</reference>
<dbReference type="VEuPathDB" id="FungiDB:CPAG_00778"/>
<evidence type="ECO:0000313" key="1">
    <source>
        <dbReference type="EMBL" id="KMM64426.1"/>
    </source>
</evidence>
<evidence type="ECO:0000313" key="2">
    <source>
        <dbReference type="Proteomes" id="UP000054567"/>
    </source>
</evidence>
<dbReference type="Proteomes" id="UP000054567">
    <property type="component" value="Unassembled WGS sequence"/>
</dbReference>